<dbReference type="EMBL" id="JAHHHW010000131">
    <property type="protein sequence ID" value="MBW4434459.1"/>
    <property type="molecule type" value="Genomic_DNA"/>
</dbReference>
<reference evidence="2" key="2">
    <citation type="journal article" date="2022" name="Microbiol. Resour. Announc.">
        <title>Metagenome Sequencing to Explore Phylogenomics of Terrestrial Cyanobacteria.</title>
        <authorList>
            <person name="Ward R.D."/>
            <person name="Stajich J.E."/>
            <person name="Johansen J.R."/>
            <person name="Huntemann M."/>
            <person name="Clum A."/>
            <person name="Foster B."/>
            <person name="Foster B."/>
            <person name="Roux S."/>
            <person name="Palaniappan K."/>
            <person name="Varghese N."/>
            <person name="Mukherjee S."/>
            <person name="Reddy T.B.K."/>
            <person name="Daum C."/>
            <person name="Copeland A."/>
            <person name="Chen I.A."/>
            <person name="Ivanova N.N."/>
            <person name="Kyrpides N.C."/>
            <person name="Shapiro N."/>
            <person name="Eloe-Fadrosh E.A."/>
            <person name="Pietrasiak N."/>
        </authorList>
    </citation>
    <scope>NUCLEOTIDE SEQUENCE</scope>
    <source>
        <strain evidence="2">HA4357-MV3</strain>
    </source>
</reference>
<dbReference type="Pfam" id="PF19266">
    <property type="entry name" value="CIS_tube"/>
    <property type="match status" value="1"/>
</dbReference>
<evidence type="ECO:0000259" key="1">
    <source>
        <dbReference type="PROSITE" id="PS51782"/>
    </source>
</evidence>
<proteinExistence type="predicted"/>
<dbReference type="PROSITE" id="PS51782">
    <property type="entry name" value="LYSM"/>
    <property type="match status" value="1"/>
</dbReference>
<name>A0A9E3LVJ3_9NOST</name>
<dbReference type="Proteomes" id="UP000813215">
    <property type="component" value="Unassembled WGS sequence"/>
</dbReference>
<sequence length="219" mass="24762">MALEKLKIIPEIGAEITVLFNPNEITIDKTANWCLAPTDQSDVPESQFTHGEPAQLTMNLLCDTYEAKTDVRTHADKIFDLTTIQKHGSLHRPPLCKLMWGKFDFNNFQWVLTNLNQRFTLFLDNGTPVRASLTCTFKQWRSDQQDAKLTNKQSPDVAKARIVKDKERISNIAYEEYEDPSLWRAIAQANNIDNPTHLKPGTVLAIPALRPNSSLGGDI</sequence>
<dbReference type="InterPro" id="IPR036779">
    <property type="entry name" value="LysM_dom_sf"/>
</dbReference>
<organism evidence="2 3">
    <name type="scientific">Pelatocladus maniniholoensis HA4357-MV3</name>
    <dbReference type="NCBI Taxonomy" id="1117104"/>
    <lineage>
        <taxon>Bacteria</taxon>
        <taxon>Bacillati</taxon>
        <taxon>Cyanobacteriota</taxon>
        <taxon>Cyanophyceae</taxon>
        <taxon>Nostocales</taxon>
        <taxon>Nostocaceae</taxon>
        <taxon>Pelatocladus</taxon>
    </lineage>
</organism>
<evidence type="ECO:0000313" key="3">
    <source>
        <dbReference type="Proteomes" id="UP000813215"/>
    </source>
</evidence>
<gene>
    <name evidence="2" type="ORF">KME28_22770</name>
</gene>
<protein>
    <submittedName>
        <fullName evidence="2">LysM peptidoglycan-binding domain-containing protein</fullName>
    </submittedName>
</protein>
<feature type="domain" description="LysM" evidence="1">
    <location>
        <begin position="159"/>
        <end position="206"/>
    </location>
</feature>
<dbReference type="AlphaFoldDB" id="A0A9E3LVJ3"/>
<dbReference type="InterPro" id="IPR018392">
    <property type="entry name" value="LysM"/>
</dbReference>
<accession>A0A9E3LVJ3</accession>
<reference evidence="2" key="1">
    <citation type="submission" date="2021-05" db="EMBL/GenBank/DDBJ databases">
        <authorList>
            <person name="Pietrasiak N."/>
            <person name="Ward R."/>
            <person name="Stajich J.E."/>
            <person name="Kurbessoian T."/>
        </authorList>
    </citation>
    <scope>NUCLEOTIDE SEQUENCE</scope>
    <source>
        <strain evidence="2">HA4357-MV3</strain>
    </source>
</reference>
<comment type="caution">
    <text evidence="2">The sequence shown here is derived from an EMBL/GenBank/DDBJ whole genome shotgun (WGS) entry which is preliminary data.</text>
</comment>
<dbReference type="InterPro" id="IPR045361">
    <property type="entry name" value="CIS_tube_prot_N"/>
</dbReference>
<dbReference type="Gene3D" id="3.10.350.10">
    <property type="entry name" value="LysM domain"/>
    <property type="match status" value="1"/>
</dbReference>
<evidence type="ECO:0000313" key="2">
    <source>
        <dbReference type="EMBL" id="MBW4434459.1"/>
    </source>
</evidence>
<dbReference type="Pfam" id="PF01476">
    <property type="entry name" value="LysM"/>
    <property type="match status" value="1"/>
</dbReference>